<reference evidence="1" key="1">
    <citation type="submission" date="2019-08" db="EMBL/GenBank/DDBJ databases">
        <authorList>
            <person name="Kucharzyk K."/>
            <person name="Murdoch R.W."/>
            <person name="Higgins S."/>
            <person name="Loffler F."/>
        </authorList>
    </citation>
    <scope>NUCLEOTIDE SEQUENCE</scope>
</reference>
<gene>
    <name evidence="1" type="ORF">SDC9_54764</name>
</gene>
<organism evidence="1">
    <name type="scientific">bioreactor metagenome</name>
    <dbReference type="NCBI Taxonomy" id="1076179"/>
    <lineage>
        <taxon>unclassified sequences</taxon>
        <taxon>metagenomes</taxon>
        <taxon>ecological metagenomes</taxon>
    </lineage>
</organism>
<name>A0A644WXA9_9ZZZZ</name>
<dbReference type="AlphaFoldDB" id="A0A644WXA9"/>
<evidence type="ECO:0000313" key="1">
    <source>
        <dbReference type="EMBL" id="MPM08452.1"/>
    </source>
</evidence>
<sequence length="155" mass="16034">MQRARGVGVSKVTRLGGRFGVLVRIPDDSADLDVTRRVHFTVHGDGASGIRTGGEGAVGTRSRRGDVSLNGHAAAVIGLHAVAVVSCDGDITFHCHAAAVIGLHSVAVVSCDRGVSRDRDNVSGSIRIRACGVYRVKTARRGAVAPDRDTAAVEG</sequence>
<comment type="caution">
    <text evidence="1">The sequence shown here is derived from an EMBL/GenBank/DDBJ whole genome shotgun (WGS) entry which is preliminary data.</text>
</comment>
<protein>
    <submittedName>
        <fullName evidence="1">Uncharacterized protein</fullName>
    </submittedName>
</protein>
<accession>A0A644WXA9</accession>
<dbReference type="EMBL" id="VSSQ01001450">
    <property type="protein sequence ID" value="MPM08452.1"/>
    <property type="molecule type" value="Genomic_DNA"/>
</dbReference>
<proteinExistence type="predicted"/>